<gene>
    <name evidence="1" type="ORF">UFOPK2579_02019</name>
</gene>
<proteinExistence type="predicted"/>
<dbReference type="AlphaFoldDB" id="A0A6J6RC60"/>
<organism evidence="1">
    <name type="scientific">freshwater metagenome</name>
    <dbReference type="NCBI Taxonomy" id="449393"/>
    <lineage>
        <taxon>unclassified sequences</taxon>
        <taxon>metagenomes</taxon>
        <taxon>ecological metagenomes</taxon>
    </lineage>
</organism>
<protein>
    <submittedName>
        <fullName evidence="1">Unannotated protein</fullName>
    </submittedName>
</protein>
<accession>A0A6J6RC60</accession>
<reference evidence="1" key="1">
    <citation type="submission" date="2020-05" db="EMBL/GenBank/DDBJ databases">
        <authorList>
            <person name="Chiriac C."/>
            <person name="Salcher M."/>
            <person name="Ghai R."/>
            <person name="Kavagutti S V."/>
        </authorList>
    </citation>
    <scope>NUCLEOTIDE SEQUENCE</scope>
</reference>
<dbReference type="PROSITE" id="PS51257">
    <property type="entry name" value="PROKAR_LIPOPROTEIN"/>
    <property type="match status" value="1"/>
</dbReference>
<evidence type="ECO:0000313" key="1">
    <source>
        <dbReference type="EMBL" id="CAB4721591.1"/>
    </source>
</evidence>
<dbReference type="EMBL" id="CAEZXR010000266">
    <property type="protein sequence ID" value="CAB4721591.1"/>
    <property type="molecule type" value="Genomic_DNA"/>
</dbReference>
<sequence length="178" mass="19778">MPRLRRAVVAALVAVGVLACSGCVDLAEMQFVKDHRLQFTAPDAYELVELPLEVTWTMEDFEVLDRSEKAEPTDAAGYYAVFVDRAPVKPGRTLADVGDGDPQCEDNPRCTSKDYLAAAGVYTTRKPSITLSLVNPLSSKARIQLHQVTVVLLDSEGRRIGEHAWFRQFKLENKVLDQ</sequence>
<name>A0A6J6RC60_9ZZZZ</name>